<evidence type="ECO:0008006" key="3">
    <source>
        <dbReference type="Google" id="ProtNLM"/>
    </source>
</evidence>
<comment type="caution">
    <text evidence="1">The sequence shown here is derived from an EMBL/GenBank/DDBJ whole genome shotgun (WGS) entry which is preliminary data.</text>
</comment>
<keyword evidence="2" id="KW-1185">Reference proteome</keyword>
<dbReference type="OrthoDB" id="796761at2"/>
<protein>
    <recommendedName>
        <fullName evidence="3">HEXXH motif-containing protein</fullName>
    </recommendedName>
</protein>
<dbReference type="Proteomes" id="UP000607311">
    <property type="component" value="Unassembled WGS sequence"/>
</dbReference>
<dbReference type="AlphaFoldDB" id="A0A9W5UPN2"/>
<dbReference type="NCBIfam" id="TIGR04267">
    <property type="entry name" value="mod_HExxH"/>
    <property type="match status" value="1"/>
</dbReference>
<evidence type="ECO:0000313" key="1">
    <source>
        <dbReference type="EMBL" id="GIJ32877.1"/>
    </source>
</evidence>
<accession>A0A9W5UPN2</accession>
<name>A0A9W5UPN2_9ACTN</name>
<proteinExistence type="predicted"/>
<dbReference type="InterPro" id="IPR026337">
    <property type="entry name" value="AKG_HExxH"/>
</dbReference>
<dbReference type="EMBL" id="BOPD01000011">
    <property type="protein sequence ID" value="GIJ32877.1"/>
    <property type="molecule type" value="Genomic_DNA"/>
</dbReference>
<gene>
    <name evidence="1" type="ORF">Vse01_20250</name>
</gene>
<sequence length="302" mass="33499">MSTDLALPEVWPGLAHELATLREHRVAQVRTAAARLDGRFVVPPALDARQYALMHHFTYAITAAVRERRLDDARDLVQRWAAVDAASGVPLLPGHDVRIVAADSCARSDDDRYESPLFLDLEPDRQAVPSAPWSAAGEAIKLAGFDHFITSVTGVVVTMQLRADRDTTQSYALKALPGTIFIDVVQDPVRLGELILHESAHTLLNEIFAACGVELDPEARWFSPWKQAYRPAYGLLHAGFAFGVLQKYFEYHAAADERPSAYARIRAEIGSEQWDLARGSVRDALTEVRDERVASLLWSFVA</sequence>
<evidence type="ECO:0000313" key="2">
    <source>
        <dbReference type="Proteomes" id="UP000607311"/>
    </source>
</evidence>
<dbReference type="RefSeq" id="WP_139233154.1">
    <property type="nucleotide sequence ID" value="NZ_BOPD01000011.1"/>
</dbReference>
<reference evidence="1" key="1">
    <citation type="submission" date="2021-01" db="EMBL/GenBank/DDBJ databases">
        <title>Whole genome shotgun sequence of Verrucosispora sediminis NBRC 107745.</title>
        <authorList>
            <person name="Komaki H."/>
            <person name="Tamura T."/>
        </authorList>
    </citation>
    <scope>NUCLEOTIDE SEQUENCE</scope>
    <source>
        <strain evidence="1">NBRC 107745</strain>
    </source>
</reference>
<organism evidence="1 2">
    <name type="scientific">Micromonospora sediminimaris</name>
    <dbReference type="NCBI Taxonomy" id="547162"/>
    <lineage>
        <taxon>Bacteria</taxon>
        <taxon>Bacillati</taxon>
        <taxon>Actinomycetota</taxon>
        <taxon>Actinomycetes</taxon>
        <taxon>Micromonosporales</taxon>
        <taxon>Micromonosporaceae</taxon>
        <taxon>Micromonospora</taxon>
    </lineage>
</organism>